<accession>A0ABS0PDW3</accession>
<keyword evidence="2" id="KW-1185">Reference proteome</keyword>
<proteinExistence type="predicted"/>
<reference evidence="1 2" key="1">
    <citation type="submission" date="2020-07" db="EMBL/GenBank/DDBJ databases">
        <title>Bradyrhizobium diversity isolated from nodules of indigenous legumes of Western Australia.</title>
        <authorList>
            <person name="Klepa M.S."/>
        </authorList>
    </citation>
    <scope>NUCLEOTIDE SEQUENCE [LARGE SCALE GENOMIC DNA]</scope>
    <source>
        <strain evidence="1 2">CNPSo 4019</strain>
    </source>
</reference>
<evidence type="ECO:0000313" key="1">
    <source>
        <dbReference type="EMBL" id="MBH5391504.1"/>
    </source>
</evidence>
<evidence type="ECO:0000313" key="2">
    <source>
        <dbReference type="Proteomes" id="UP001194539"/>
    </source>
</evidence>
<dbReference type="RefSeq" id="WP_156505064.1">
    <property type="nucleotide sequence ID" value="NZ_JACEGD010000049.1"/>
</dbReference>
<organism evidence="1 2">
    <name type="scientific">Bradyrhizobium diversitatis</name>
    <dbReference type="NCBI Taxonomy" id="2755406"/>
    <lineage>
        <taxon>Bacteria</taxon>
        <taxon>Pseudomonadati</taxon>
        <taxon>Pseudomonadota</taxon>
        <taxon>Alphaproteobacteria</taxon>
        <taxon>Hyphomicrobiales</taxon>
        <taxon>Nitrobacteraceae</taxon>
        <taxon>Bradyrhizobium</taxon>
    </lineage>
</organism>
<name>A0ABS0PDW3_9BRAD</name>
<protein>
    <submittedName>
        <fullName evidence="1">Uncharacterized protein</fullName>
    </submittedName>
</protein>
<sequence length="146" mass="16621">MTIPGSVARNFIGRLHLEQMRIGGSSSRSELIRQPSLKRRTILPRRARFISGELPASIGIRAGLKPGALLHAPVRRLLPESSDDIAPLRDEAISSFREKRRKDTRPIISVHDQQRSSVMWDQFFSLIYRLSCRTTLIEIGAHRLTR</sequence>
<gene>
    <name evidence="1" type="ORF">H1B27_35300</name>
</gene>
<dbReference type="Proteomes" id="UP001194539">
    <property type="component" value="Unassembled WGS sequence"/>
</dbReference>
<comment type="caution">
    <text evidence="1">The sequence shown here is derived from an EMBL/GenBank/DDBJ whole genome shotgun (WGS) entry which is preliminary data.</text>
</comment>
<dbReference type="EMBL" id="JACEGD010000049">
    <property type="protein sequence ID" value="MBH5391504.1"/>
    <property type="molecule type" value="Genomic_DNA"/>
</dbReference>